<sequence>MESGMLLEHLQLEARRKTRISHQPDRASVAQRYGGCHWSKEQTATHLALALEGSVLQVPCPQRIGEDCMPTYDIPESNAIHLHRHQRHQALHNLSNHVKQNHNPKDKVQVCSYEPKGTGVRHAWYRHPPHKAVLLQQSSDLNLHCGTVEEDSGYHCVASNDMSREESDVLSVQVLMPANSSCIYVVSVPAHFTCNSRTR</sequence>
<evidence type="ECO:0008006" key="3">
    <source>
        <dbReference type="Google" id="ProtNLM"/>
    </source>
</evidence>
<keyword evidence="2" id="KW-1185">Reference proteome</keyword>
<reference evidence="1" key="1">
    <citation type="submission" date="2023-07" db="EMBL/GenBank/DDBJ databases">
        <title>Chromosome-level Genome Assembly of Striped Snakehead (Channa striata).</title>
        <authorList>
            <person name="Liu H."/>
        </authorList>
    </citation>
    <scope>NUCLEOTIDE SEQUENCE</scope>
    <source>
        <strain evidence="1">Gz</strain>
        <tissue evidence="1">Muscle</tissue>
    </source>
</reference>
<dbReference type="EMBL" id="JAUPFM010000005">
    <property type="protein sequence ID" value="KAK2851829.1"/>
    <property type="molecule type" value="Genomic_DNA"/>
</dbReference>
<accession>A0AA88SUF4</accession>
<name>A0AA88SUF4_CHASR</name>
<dbReference type="Proteomes" id="UP001187415">
    <property type="component" value="Unassembled WGS sequence"/>
</dbReference>
<organism evidence="1 2">
    <name type="scientific">Channa striata</name>
    <name type="common">Snakehead murrel</name>
    <name type="synonym">Ophicephalus striatus</name>
    <dbReference type="NCBI Taxonomy" id="64152"/>
    <lineage>
        <taxon>Eukaryota</taxon>
        <taxon>Metazoa</taxon>
        <taxon>Chordata</taxon>
        <taxon>Craniata</taxon>
        <taxon>Vertebrata</taxon>
        <taxon>Euteleostomi</taxon>
        <taxon>Actinopterygii</taxon>
        <taxon>Neopterygii</taxon>
        <taxon>Teleostei</taxon>
        <taxon>Neoteleostei</taxon>
        <taxon>Acanthomorphata</taxon>
        <taxon>Anabantaria</taxon>
        <taxon>Anabantiformes</taxon>
        <taxon>Channoidei</taxon>
        <taxon>Channidae</taxon>
        <taxon>Channa</taxon>
    </lineage>
</organism>
<dbReference type="AlphaFoldDB" id="A0AA88SUF4"/>
<proteinExistence type="predicted"/>
<comment type="caution">
    <text evidence="1">The sequence shown here is derived from an EMBL/GenBank/DDBJ whole genome shotgun (WGS) entry which is preliminary data.</text>
</comment>
<protein>
    <recommendedName>
        <fullName evidence="3">Ig-like domain-containing protein</fullName>
    </recommendedName>
</protein>
<evidence type="ECO:0000313" key="2">
    <source>
        <dbReference type="Proteomes" id="UP001187415"/>
    </source>
</evidence>
<evidence type="ECO:0000313" key="1">
    <source>
        <dbReference type="EMBL" id="KAK2851829.1"/>
    </source>
</evidence>
<gene>
    <name evidence="1" type="ORF">Q5P01_008105</name>
</gene>